<proteinExistence type="predicted"/>
<gene>
    <name evidence="1" type="ORF">Ocin01_11512</name>
</gene>
<evidence type="ECO:0000313" key="1">
    <source>
        <dbReference type="EMBL" id="ODM95164.1"/>
    </source>
</evidence>
<evidence type="ECO:0000313" key="2">
    <source>
        <dbReference type="Proteomes" id="UP000094527"/>
    </source>
</evidence>
<reference evidence="1 2" key="1">
    <citation type="journal article" date="2016" name="Genome Biol. Evol.">
        <title>Gene Family Evolution Reflects Adaptation to Soil Environmental Stressors in the Genome of the Collembolan Orchesella cincta.</title>
        <authorList>
            <person name="Faddeeva-Vakhrusheva A."/>
            <person name="Derks M.F."/>
            <person name="Anvar S.Y."/>
            <person name="Agamennone V."/>
            <person name="Suring W."/>
            <person name="Smit S."/>
            <person name="van Straalen N.M."/>
            <person name="Roelofs D."/>
        </authorList>
    </citation>
    <scope>NUCLEOTIDE SEQUENCE [LARGE SCALE GENOMIC DNA]</scope>
    <source>
        <tissue evidence="1">Mixed pool</tissue>
    </source>
</reference>
<dbReference type="Gene3D" id="3.40.50.1820">
    <property type="entry name" value="alpha/beta hydrolase"/>
    <property type="match status" value="2"/>
</dbReference>
<protein>
    <submittedName>
        <fullName evidence="1">Poly(3-hydroxyalkanoate) depolymerase C</fullName>
    </submittedName>
</protein>
<keyword evidence="2" id="KW-1185">Reference proteome</keyword>
<dbReference type="EMBL" id="LJIJ01000703">
    <property type="protein sequence ID" value="ODM95164.1"/>
    <property type="molecule type" value="Genomic_DNA"/>
</dbReference>
<dbReference type="PANTHER" id="PTHR42972:SF8">
    <property type="entry name" value="POLYHYDROXYBUTYRATE DEPOLYMERASE"/>
    <property type="match status" value="1"/>
</dbReference>
<dbReference type="AlphaFoldDB" id="A0A1D2MQU1"/>
<dbReference type="STRING" id="48709.A0A1D2MQU1"/>
<dbReference type="Proteomes" id="UP000094527">
    <property type="component" value="Unassembled WGS sequence"/>
</dbReference>
<dbReference type="InterPro" id="IPR029058">
    <property type="entry name" value="AB_hydrolase_fold"/>
</dbReference>
<accession>A0A1D2MQU1</accession>
<comment type="caution">
    <text evidence="1">The sequence shown here is derived from an EMBL/GenBank/DDBJ whole genome shotgun (WGS) entry which is preliminary data.</text>
</comment>
<dbReference type="SUPFAM" id="SSF53474">
    <property type="entry name" value="alpha/beta-Hydrolases"/>
    <property type="match status" value="2"/>
</dbReference>
<name>A0A1D2MQU1_ORCCI</name>
<sequence length="552" mass="59894">MNQKTSISFNQWKIGLILMFSAANAQIELRKMNIDESKLSVSGHSSGAAMATQLHFAHSSKFLGAGMFSGVPYMCGNNYSTRMCTTSPALVDVDGLIIEADSLAVAGKIDSTSNIRGSKVFIFHGSKDARVLPGSGTNIKKMYEHYGANIHTEFGIPSGHWQPIEMYGAVCESTIETCGYHGAFEMLNYIHGGNLTRPDSSTKATGDFELFYQSEFFDNNAILASMDTAGFVYIPTACKNGALCALHAAFHGCGQYRSNFGDIFATGTGYREVAELNNIIILFPQTVNTSKNPYGCWDWWGYTNDMFGKLNIDESKLSVSGFSADAAMATQLHFAYSSKLLGAGMFSGIPYMCGNNYLTGLCTALPALVDVDGLVAEADSLAAAGKIDSTANIRGSKVFIYHGSKDAGILPGSGTNIKKMYEHYGAQIHTEFGIPSGHWQPTEKYFVNSTGEFHLFDQSEFFSNNAIQSSLDTAGFVYIPTACKNGELCALHVAFHGCKPHRAVFGSNFATEAGYREVAELNNIIIIFPQTVNTGEKSFGCWDCVGYTNEMF</sequence>
<organism evidence="1 2">
    <name type="scientific">Orchesella cincta</name>
    <name type="common">Springtail</name>
    <name type="synonym">Podura cincta</name>
    <dbReference type="NCBI Taxonomy" id="48709"/>
    <lineage>
        <taxon>Eukaryota</taxon>
        <taxon>Metazoa</taxon>
        <taxon>Ecdysozoa</taxon>
        <taxon>Arthropoda</taxon>
        <taxon>Hexapoda</taxon>
        <taxon>Collembola</taxon>
        <taxon>Entomobryomorpha</taxon>
        <taxon>Entomobryoidea</taxon>
        <taxon>Orchesellidae</taxon>
        <taxon>Orchesellinae</taxon>
        <taxon>Orchesella</taxon>
    </lineage>
</organism>
<dbReference type="OrthoDB" id="6020543at2759"/>
<dbReference type="PANTHER" id="PTHR42972">
    <property type="entry name" value="TOL-PAL SYSTEM PROTEIN TOLB"/>
    <property type="match status" value="1"/>
</dbReference>
<dbReference type="OMA" id="IPSGHWQ"/>